<dbReference type="AlphaFoldDB" id="A0A1Y2JLZ7"/>
<dbReference type="PANTHER" id="PTHR33375:SF1">
    <property type="entry name" value="CHROMOSOME-PARTITIONING PROTEIN PARB-RELATED"/>
    <property type="match status" value="1"/>
</dbReference>
<dbReference type="PANTHER" id="PTHR33375">
    <property type="entry name" value="CHROMOSOME-PARTITIONING PROTEIN PARB-RELATED"/>
    <property type="match status" value="1"/>
</dbReference>
<dbReference type="SUPFAM" id="SSF110849">
    <property type="entry name" value="ParB/Sulfiredoxin"/>
    <property type="match status" value="1"/>
</dbReference>
<dbReference type="EMBL" id="NAFL01000255">
    <property type="protein sequence ID" value="OSJ31574.1"/>
    <property type="molecule type" value="Genomic_DNA"/>
</dbReference>
<name>A0A1Y2JLZ7_BRAJP</name>
<dbReference type="GO" id="GO:0005694">
    <property type="term" value="C:chromosome"/>
    <property type="evidence" value="ECO:0007669"/>
    <property type="project" value="TreeGrafter"/>
</dbReference>
<dbReference type="InterPro" id="IPR050336">
    <property type="entry name" value="Chromosome_partition/occlusion"/>
</dbReference>
<accession>A0A1Y2JLZ7</accession>
<dbReference type="Gene3D" id="3.90.1530.10">
    <property type="entry name" value="Conserved hypothetical protein from pyrococcus furiosus pfu- 392566-001, ParB domain"/>
    <property type="match status" value="1"/>
</dbReference>
<feature type="domain" description="ParB-like N-terminal" evidence="1">
    <location>
        <begin position="16"/>
        <end position="102"/>
    </location>
</feature>
<dbReference type="GO" id="GO:0007059">
    <property type="term" value="P:chromosome segregation"/>
    <property type="evidence" value="ECO:0007669"/>
    <property type="project" value="TreeGrafter"/>
</dbReference>
<dbReference type="Pfam" id="PF02195">
    <property type="entry name" value="ParB_N"/>
    <property type="match status" value="1"/>
</dbReference>
<dbReference type="GO" id="GO:0045881">
    <property type="term" value="P:positive regulation of sporulation resulting in formation of a cellular spore"/>
    <property type="evidence" value="ECO:0007669"/>
    <property type="project" value="TreeGrafter"/>
</dbReference>
<dbReference type="RefSeq" id="WP_085401678.1">
    <property type="nucleotide sequence ID" value="NZ_NAFL01000255.1"/>
</dbReference>
<evidence type="ECO:0000313" key="2">
    <source>
        <dbReference type="EMBL" id="OSJ31574.1"/>
    </source>
</evidence>
<comment type="caution">
    <text evidence="2">The sequence shown here is derived from an EMBL/GenBank/DDBJ whole genome shotgun (WGS) entry which is preliminary data.</text>
</comment>
<dbReference type="InterPro" id="IPR003115">
    <property type="entry name" value="ParB_N"/>
</dbReference>
<evidence type="ECO:0000259" key="1">
    <source>
        <dbReference type="SMART" id="SM00470"/>
    </source>
</evidence>
<dbReference type="Proteomes" id="UP000193335">
    <property type="component" value="Unassembled WGS sequence"/>
</dbReference>
<sequence>MDERVKTARGPAWTIETRRVNELIPSPRNARLHSDAQIEQIAASISQFGFTVPLLVTEDDTIIAGHGRLDAAKHLDLLEVPVIVACGWTEAMIRAYALVDNRLPELATWNLDLVKLEVEALRLTDMPIDRLGFSDKDLGSMLAARQFHDEQLVDPLQGTIDNRGDLLARLEITIADPRHSIERGDHYRLGRRHHLLCCGVMVEWERWKPLLTGTTIFCPYPGPFVAFGEKADKYDLLLVQPDQYTAGHILDRYEDIHGTGSVVRITND</sequence>
<dbReference type="SMART" id="SM00470">
    <property type="entry name" value="ParB"/>
    <property type="match status" value="1"/>
</dbReference>
<proteinExistence type="predicted"/>
<evidence type="ECO:0000313" key="3">
    <source>
        <dbReference type="Proteomes" id="UP000193335"/>
    </source>
</evidence>
<dbReference type="CDD" id="cd16403">
    <property type="entry name" value="ParB_N_like_MT"/>
    <property type="match status" value="1"/>
</dbReference>
<gene>
    <name evidence="2" type="ORF">BSZ19_22070</name>
</gene>
<dbReference type="InterPro" id="IPR036086">
    <property type="entry name" value="ParB/Sulfiredoxin_sf"/>
</dbReference>
<protein>
    <recommendedName>
        <fullName evidence="1">ParB-like N-terminal domain-containing protein</fullName>
    </recommendedName>
</protein>
<reference evidence="2 3" key="1">
    <citation type="submission" date="2017-03" db="EMBL/GenBank/DDBJ databases">
        <title>Whole genome sequences of fourteen strains of Bradyrhizobium canariense and one strain of Bradyrhizobium japonicum isolated from Lupinus (Papilionoideae: Genisteae) species in Algeria.</title>
        <authorList>
            <person name="Crovadore J."/>
            <person name="Chekireb D."/>
            <person name="Brachmann A."/>
            <person name="Chablais R."/>
            <person name="Cochard B."/>
            <person name="Lefort F."/>
        </authorList>
    </citation>
    <scope>NUCLEOTIDE SEQUENCE [LARGE SCALE GENOMIC DNA]</scope>
    <source>
        <strain evidence="2 3">UBMA197</strain>
    </source>
</reference>
<organism evidence="2 3">
    <name type="scientific">Bradyrhizobium japonicum</name>
    <dbReference type="NCBI Taxonomy" id="375"/>
    <lineage>
        <taxon>Bacteria</taxon>
        <taxon>Pseudomonadati</taxon>
        <taxon>Pseudomonadota</taxon>
        <taxon>Alphaproteobacteria</taxon>
        <taxon>Hyphomicrobiales</taxon>
        <taxon>Nitrobacteraceae</taxon>
        <taxon>Bradyrhizobium</taxon>
    </lineage>
</organism>